<reference evidence="2 3" key="1">
    <citation type="submission" date="2018-11" db="EMBL/GenBank/DDBJ databases">
        <authorList>
            <person name="Li F."/>
        </authorList>
    </citation>
    <scope>NUCLEOTIDE SEQUENCE [LARGE SCALE GENOMIC DNA]</scope>
    <source>
        <strain evidence="2 3">KIS18-7</strain>
    </source>
</reference>
<evidence type="ECO:0000313" key="2">
    <source>
        <dbReference type="EMBL" id="RNL79618.1"/>
    </source>
</evidence>
<organism evidence="2 3">
    <name type="scientific">Nocardioides marmorisolisilvae</name>
    <dbReference type="NCBI Taxonomy" id="1542737"/>
    <lineage>
        <taxon>Bacteria</taxon>
        <taxon>Bacillati</taxon>
        <taxon>Actinomycetota</taxon>
        <taxon>Actinomycetes</taxon>
        <taxon>Propionibacteriales</taxon>
        <taxon>Nocardioidaceae</taxon>
        <taxon>Nocardioides</taxon>
    </lineage>
</organism>
<dbReference type="PANTHER" id="PTHR38011:SF12">
    <property type="entry name" value="BIFUNCTIONAL DEAMINASE-REDUCTASE DOMAIN PROTEIN"/>
    <property type="match status" value="1"/>
</dbReference>
<protein>
    <submittedName>
        <fullName evidence="2">Dihydrofolate reductase</fullName>
    </submittedName>
</protein>
<dbReference type="AlphaFoldDB" id="A0A3N0DVK0"/>
<dbReference type="RefSeq" id="WP_123234121.1">
    <property type="nucleotide sequence ID" value="NZ_RJSG01000002.1"/>
</dbReference>
<gene>
    <name evidence="2" type="ORF">EFL95_11650</name>
</gene>
<dbReference type="SUPFAM" id="SSF53597">
    <property type="entry name" value="Dihydrofolate reductase-like"/>
    <property type="match status" value="1"/>
</dbReference>
<dbReference type="Pfam" id="PF01872">
    <property type="entry name" value="RibD_C"/>
    <property type="match status" value="1"/>
</dbReference>
<dbReference type="GO" id="GO:0008703">
    <property type="term" value="F:5-amino-6-(5-phosphoribosylamino)uracil reductase activity"/>
    <property type="evidence" value="ECO:0007669"/>
    <property type="project" value="InterPro"/>
</dbReference>
<dbReference type="Gene3D" id="3.40.430.10">
    <property type="entry name" value="Dihydrofolate Reductase, subunit A"/>
    <property type="match status" value="1"/>
</dbReference>
<dbReference type="OrthoDB" id="3820697at2"/>
<accession>A0A3N0DVK0</accession>
<evidence type="ECO:0000313" key="3">
    <source>
        <dbReference type="Proteomes" id="UP000277094"/>
    </source>
</evidence>
<dbReference type="Proteomes" id="UP000277094">
    <property type="component" value="Unassembled WGS sequence"/>
</dbReference>
<dbReference type="InterPro" id="IPR024072">
    <property type="entry name" value="DHFR-like_dom_sf"/>
</dbReference>
<dbReference type="InterPro" id="IPR050765">
    <property type="entry name" value="Riboflavin_Biosynth_HTPR"/>
</dbReference>
<keyword evidence="3" id="KW-1185">Reference proteome</keyword>
<dbReference type="GO" id="GO:0009231">
    <property type="term" value="P:riboflavin biosynthetic process"/>
    <property type="evidence" value="ECO:0007669"/>
    <property type="project" value="InterPro"/>
</dbReference>
<comment type="caution">
    <text evidence="2">The sequence shown here is derived from an EMBL/GenBank/DDBJ whole genome shotgun (WGS) entry which is preliminary data.</text>
</comment>
<dbReference type="EMBL" id="RJSG01000002">
    <property type="protein sequence ID" value="RNL79618.1"/>
    <property type="molecule type" value="Genomic_DNA"/>
</dbReference>
<feature type="domain" description="Bacterial bifunctional deaminase-reductase C-terminal" evidence="1">
    <location>
        <begin position="3"/>
        <end position="175"/>
    </location>
</feature>
<proteinExistence type="predicted"/>
<dbReference type="PANTHER" id="PTHR38011">
    <property type="entry name" value="DIHYDROFOLATE REDUCTASE FAMILY PROTEIN (AFU_ORTHOLOGUE AFUA_8G06820)"/>
    <property type="match status" value="1"/>
</dbReference>
<name>A0A3N0DVK0_9ACTN</name>
<sequence>MATVLTHAVMSLDGFIARPDDSVGPLFDWYENGDIELVGGGGSWTFHVSRTSADHVQPWWDSCRAIVMGRHLFDLTNGWNGVPSVGEHDFVVTHEAPTDWVPSEHLSAEDAPFTFVTTGIEDAIARAREFAGDGAVAVCAGDVGGQAVAAGLVDEVAIDVAPVLLGQGKRYFGDAVLPEGLLDDPVVVQGDRVLHLSYRVRR</sequence>
<dbReference type="InterPro" id="IPR002734">
    <property type="entry name" value="RibDG_C"/>
</dbReference>
<evidence type="ECO:0000259" key="1">
    <source>
        <dbReference type="Pfam" id="PF01872"/>
    </source>
</evidence>